<comment type="caution">
    <text evidence="1">The sequence shown here is derived from an EMBL/GenBank/DDBJ whole genome shotgun (WGS) entry which is preliminary data.</text>
</comment>
<reference evidence="1 2" key="1">
    <citation type="submission" date="2018-06" db="EMBL/GenBank/DDBJ databases">
        <title>Genomic Encyclopedia of Archaeal and Bacterial Type Strains, Phase II (KMG-II): from individual species to whole genera.</title>
        <authorList>
            <person name="Goeker M."/>
        </authorList>
    </citation>
    <scope>NUCLEOTIDE SEQUENCE [LARGE SCALE GENOMIC DNA]</scope>
    <source>
        <strain evidence="1 2">DSM 23522</strain>
    </source>
</reference>
<dbReference type="RefSeq" id="WP_146613547.1">
    <property type="nucleotide sequence ID" value="NZ_QLLN01000004.1"/>
</dbReference>
<accession>A0A327R4M3</accession>
<name>A0A327R4M3_9FLAO</name>
<protein>
    <submittedName>
        <fullName evidence="1">Uncharacterized protein</fullName>
    </submittedName>
</protein>
<evidence type="ECO:0000313" key="1">
    <source>
        <dbReference type="EMBL" id="RAJ11720.1"/>
    </source>
</evidence>
<evidence type="ECO:0000313" key="2">
    <source>
        <dbReference type="Proteomes" id="UP000249696"/>
    </source>
</evidence>
<dbReference type="Proteomes" id="UP000249696">
    <property type="component" value="Unassembled WGS sequence"/>
</dbReference>
<gene>
    <name evidence="1" type="ORF">LV92_02652</name>
</gene>
<organism evidence="1 2">
    <name type="scientific">Arenibacter echinorum</name>
    <dbReference type="NCBI Taxonomy" id="440515"/>
    <lineage>
        <taxon>Bacteria</taxon>
        <taxon>Pseudomonadati</taxon>
        <taxon>Bacteroidota</taxon>
        <taxon>Flavobacteriia</taxon>
        <taxon>Flavobacteriales</taxon>
        <taxon>Flavobacteriaceae</taxon>
        <taxon>Arenibacter</taxon>
    </lineage>
</organism>
<sequence length="172" mass="19438">MEKVVLSIMLLGLTGLGFSQENNEEITAVELAAVTVSAPNSDYLANVQDQDTPEVVQQLQNRAALLDVTALLEYDKREKETFETVFKATNGSLIAFYARNGQIVSSMENFKDVVLPLTIRKKVFEVNSGWKISRNKYLSTYQDDRLIKKLYKIHLVQGAHTKTLIINLIEEE</sequence>
<keyword evidence="2" id="KW-1185">Reference proteome</keyword>
<dbReference type="OrthoDB" id="1428473at2"/>
<dbReference type="AlphaFoldDB" id="A0A327R4M3"/>
<dbReference type="EMBL" id="QLLN01000004">
    <property type="protein sequence ID" value="RAJ11720.1"/>
    <property type="molecule type" value="Genomic_DNA"/>
</dbReference>
<proteinExistence type="predicted"/>